<dbReference type="EMBL" id="FOEH01000001">
    <property type="protein sequence ID" value="SEP62743.1"/>
    <property type="molecule type" value="Genomic_DNA"/>
</dbReference>
<feature type="chain" id="PRO_5045939044" description="Lipoprotein" evidence="2">
    <location>
        <begin position="21"/>
        <end position="168"/>
    </location>
</feature>
<gene>
    <name evidence="3" type="ORF">SAMN05216232_0402</name>
</gene>
<evidence type="ECO:0000256" key="2">
    <source>
        <dbReference type="SAM" id="SignalP"/>
    </source>
</evidence>
<name>A0A1H8ZEF1_9BACI</name>
<accession>A0A1H8ZEF1</accession>
<evidence type="ECO:0000313" key="3">
    <source>
        <dbReference type="EMBL" id="SEP62743.1"/>
    </source>
</evidence>
<evidence type="ECO:0000256" key="1">
    <source>
        <dbReference type="SAM" id="MobiDB-lite"/>
    </source>
</evidence>
<keyword evidence="4" id="KW-1185">Reference proteome</keyword>
<feature type="region of interest" description="Disordered" evidence="1">
    <location>
        <begin position="26"/>
        <end position="78"/>
    </location>
</feature>
<dbReference type="Proteomes" id="UP000198733">
    <property type="component" value="Unassembled WGS sequence"/>
</dbReference>
<organism evidence="3 4">
    <name type="scientific">Virgibacillus subterraneus</name>
    <dbReference type="NCBI Taxonomy" id="621109"/>
    <lineage>
        <taxon>Bacteria</taxon>
        <taxon>Bacillati</taxon>
        <taxon>Bacillota</taxon>
        <taxon>Bacilli</taxon>
        <taxon>Bacillales</taxon>
        <taxon>Bacillaceae</taxon>
        <taxon>Virgibacillus</taxon>
    </lineage>
</organism>
<feature type="signal peptide" evidence="2">
    <location>
        <begin position="1"/>
        <end position="20"/>
    </location>
</feature>
<evidence type="ECO:0000313" key="4">
    <source>
        <dbReference type="Proteomes" id="UP000198733"/>
    </source>
</evidence>
<proteinExistence type="predicted"/>
<sequence length="168" mass="18301">MKKFITVLCLFFALSIFLVACGSGEEKSNSEADTQEDVNVSATDETDEAENKQDEDAAQEEDQSALPEGVPADLPFPAEADLQVQSYDTAGHKQYVVGFSFSEEIDEVYKKFKEYADSNGYNIITEDNENNGFESMKESDAGPTTLGVTFSDMGSVKTGTVSFAIPLE</sequence>
<reference evidence="3 4" key="1">
    <citation type="submission" date="2016-10" db="EMBL/GenBank/DDBJ databases">
        <authorList>
            <person name="Varghese N."/>
            <person name="Submissions S."/>
        </authorList>
    </citation>
    <scope>NUCLEOTIDE SEQUENCE [LARGE SCALE GENOMIC DNA]</scope>
    <source>
        <strain evidence="3 4">CGMCC 1.7734</strain>
    </source>
</reference>
<dbReference type="PROSITE" id="PS51257">
    <property type="entry name" value="PROKAR_LIPOPROTEIN"/>
    <property type="match status" value="1"/>
</dbReference>
<comment type="caution">
    <text evidence="3">The sequence shown here is derived from an EMBL/GenBank/DDBJ whole genome shotgun (WGS) entry which is preliminary data.</text>
</comment>
<protein>
    <recommendedName>
        <fullName evidence="5">Lipoprotein</fullName>
    </recommendedName>
</protein>
<evidence type="ECO:0008006" key="5">
    <source>
        <dbReference type="Google" id="ProtNLM"/>
    </source>
</evidence>
<keyword evidence="2" id="KW-0732">Signal</keyword>
<dbReference type="RefSeq" id="WP_092501855.1">
    <property type="nucleotide sequence ID" value="NZ_FOEH01000001.1"/>
</dbReference>